<proteinExistence type="predicted"/>
<evidence type="ECO:0000313" key="2">
    <source>
        <dbReference type="EMBL" id="ACU53330.1"/>
    </source>
</evidence>
<dbReference type="HOGENOM" id="CLU_024648_5_2_11"/>
<dbReference type="GO" id="GO:0071949">
    <property type="term" value="F:FAD binding"/>
    <property type="evidence" value="ECO:0007669"/>
    <property type="project" value="InterPro"/>
</dbReference>
<dbReference type="InterPro" id="IPR011777">
    <property type="entry name" value="Geranylgeranyl_Rdtase_fam"/>
</dbReference>
<dbReference type="Gene3D" id="3.50.50.60">
    <property type="entry name" value="FAD/NAD(P)-binding domain"/>
    <property type="match status" value="1"/>
</dbReference>
<dbReference type="InterPro" id="IPR002938">
    <property type="entry name" value="FAD-bd"/>
</dbReference>
<dbReference type="STRING" id="525909.Afer_0362"/>
<dbReference type="RefSeq" id="WP_015797831.1">
    <property type="nucleotide sequence ID" value="NC_013124.1"/>
</dbReference>
<dbReference type="InterPro" id="IPR036188">
    <property type="entry name" value="FAD/NAD-bd_sf"/>
</dbReference>
<organism evidence="2 3">
    <name type="scientific">Acidimicrobium ferrooxidans (strain DSM 10331 / JCM 15462 / NBRC 103882 / ICP)</name>
    <dbReference type="NCBI Taxonomy" id="525909"/>
    <lineage>
        <taxon>Bacteria</taxon>
        <taxon>Bacillati</taxon>
        <taxon>Actinomycetota</taxon>
        <taxon>Acidimicrobiia</taxon>
        <taxon>Acidimicrobiales</taxon>
        <taxon>Acidimicrobiaceae</taxon>
        <taxon>Acidimicrobium</taxon>
    </lineage>
</organism>
<accession>C7M2T6</accession>
<dbReference type="PANTHER" id="PTHR42685:SF22">
    <property type="entry name" value="CONDITIONED MEDIUM FACTOR RECEPTOR 1"/>
    <property type="match status" value="1"/>
</dbReference>
<dbReference type="Proteomes" id="UP000000771">
    <property type="component" value="Chromosome"/>
</dbReference>
<keyword evidence="3" id="KW-1185">Reference proteome</keyword>
<dbReference type="Pfam" id="PF01494">
    <property type="entry name" value="FAD_binding_3"/>
    <property type="match status" value="1"/>
</dbReference>
<reference evidence="2 3" key="1">
    <citation type="journal article" date="2009" name="Stand. Genomic Sci.">
        <title>Complete genome sequence of Acidimicrobium ferrooxidans type strain (ICP).</title>
        <authorList>
            <person name="Clum A."/>
            <person name="Nolan M."/>
            <person name="Lang E."/>
            <person name="Glavina Del Rio T."/>
            <person name="Tice H."/>
            <person name="Copeland A."/>
            <person name="Cheng J.F."/>
            <person name="Lucas S."/>
            <person name="Chen F."/>
            <person name="Bruce D."/>
            <person name="Goodwin L."/>
            <person name="Pitluck S."/>
            <person name="Ivanova N."/>
            <person name="Mavrommatis K."/>
            <person name="Mikhailova N."/>
            <person name="Pati A."/>
            <person name="Chen A."/>
            <person name="Palaniappan K."/>
            <person name="Goker M."/>
            <person name="Spring S."/>
            <person name="Land M."/>
            <person name="Hauser L."/>
            <person name="Chang Y.J."/>
            <person name="Jeffries C.C."/>
            <person name="Chain P."/>
            <person name="Bristow J."/>
            <person name="Eisen J.A."/>
            <person name="Markowitz V."/>
            <person name="Hugenholtz P."/>
            <person name="Kyrpides N.C."/>
            <person name="Klenk H.P."/>
            <person name="Lapidus A."/>
        </authorList>
    </citation>
    <scope>NUCLEOTIDE SEQUENCE [LARGE SCALE GENOMIC DNA]</scope>
    <source>
        <strain evidence="3">DSM 10331 / JCM 15462 / NBRC 103882 / ICP</strain>
    </source>
</reference>
<feature type="domain" description="FAD-binding" evidence="1">
    <location>
        <begin position="11"/>
        <end position="345"/>
    </location>
</feature>
<dbReference type="EMBL" id="CP001631">
    <property type="protein sequence ID" value="ACU53330.1"/>
    <property type="molecule type" value="Genomic_DNA"/>
</dbReference>
<protein>
    <submittedName>
        <fullName evidence="2">Geranylgeranyl reductase</fullName>
    </submittedName>
</protein>
<dbReference type="KEGG" id="afo:Afer_0362"/>
<dbReference type="NCBIfam" id="TIGR02032">
    <property type="entry name" value="GG-red-SF"/>
    <property type="match status" value="1"/>
</dbReference>
<dbReference type="GO" id="GO:0016628">
    <property type="term" value="F:oxidoreductase activity, acting on the CH-CH group of donors, NAD or NADP as acceptor"/>
    <property type="evidence" value="ECO:0007669"/>
    <property type="project" value="InterPro"/>
</dbReference>
<dbReference type="SUPFAM" id="SSF51905">
    <property type="entry name" value="FAD/NAD(P)-binding domain"/>
    <property type="match status" value="1"/>
</dbReference>
<gene>
    <name evidence="2" type="ordered locus">Afer_0362</name>
</gene>
<evidence type="ECO:0000313" key="3">
    <source>
        <dbReference type="Proteomes" id="UP000000771"/>
    </source>
</evidence>
<name>C7M2T6_ACIFD</name>
<sequence>MVQAVDEEVSTTVVVVGGGPSGASCAHWLAMRGIDVVVLERKQFPRDKVCGDGLTPRSVVQLEALGLGAELEARFHRYEGLRAVAFGRTLDIPWPNHPLLPSYGFVARRRELDALVVGAAADRGATVLFGHEGIELERRGNGISAVLARRTNDGAVVRVRARWVVLAEGSNARLARSLGAIRDTSQPLGLAIRTYLPSSRSDEPWIESALDVRDESGRVMPGYGWVFPMGDGSVNIGFGLLTNQGAWRHVNTTTELARFVDRVRDRWGLDVEHPLLAKPVGGKLPMGTTIKPVQGSNYLLVGDTAATINPFNGEGISYALETGRLAATLIAEARRTDSDHPLTRYPALLGGHYGTYYALGRRFVRLISDPRVMAPGVWLAMRNRATMAPVVSVMANLLPPSVETSLRRAGDLGSRVRTALGRSTSTPSLVSASARQ</sequence>
<dbReference type="PRINTS" id="PR00420">
    <property type="entry name" value="RNGMNOXGNASE"/>
</dbReference>
<dbReference type="AlphaFoldDB" id="C7M2T6"/>
<evidence type="ECO:0000259" key="1">
    <source>
        <dbReference type="Pfam" id="PF01494"/>
    </source>
</evidence>
<dbReference type="eggNOG" id="COG0644">
    <property type="taxonomic scope" value="Bacteria"/>
</dbReference>
<dbReference type="InterPro" id="IPR050407">
    <property type="entry name" value="Geranylgeranyl_reductase"/>
</dbReference>
<dbReference type="PANTHER" id="PTHR42685">
    <property type="entry name" value="GERANYLGERANYL DIPHOSPHATE REDUCTASE"/>
    <property type="match status" value="1"/>
</dbReference>